<comment type="similarity">
    <text evidence="1">Belongs to the glycosyl hydrolase 25 family.</text>
</comment>
<dbReference type="GO" id="GO:0016998">
    <property type="term" value="P:cell wall macromolecule catabolic process"/>
    <property type="evidence" value="ECO:0007669"/>
    <property type="project" value="InterPro"/>
</dbReference>
<feature type="transmembrane region" description="Helical" evidence="4">
    <location>
        <begin position="12"/>
        <end position="36"/>
    </location>
</feature>
<dbReference type="GO" id="GO:0016052">
    <property type="term" value="P:carbohydrate catabolic process"/>
    <property type="evidence" value="ECO:0007669"/>
    <property type="project" value="TreeGrafter"/>
</dbReference>
<evidence type="ECO:0000313" key="5">
    <source>
        <dbReference type="EMBL" id="QGT50105.1"/>
    </source>
</evidence>
<dbReference type="PROSITE" id="PS51904">
    <property type="entry name" value="GLYCOSYL_HYDROL_F25_2"/>
    <property type="match status" value="1"/>
</dbReference>
<keyword evidence="3" id="KW-0326">Glycosidase</keyword>
<dbReference type="SUPFAM" id="SSF51445">
    <property type="entry name" value="(Trans)glycosidases"/>
    <property type="match status" value="1"/>
</dbReference>
<evidence type="ECO:0000256" key="1">
    <source>
        <dbReference type="ARBA" id="ARBA00010646"/>
    </source>
</evidence>
<dbReference type="Pfam" id="PF01183">
    <property type="entry name" value="Glyco_hydro_25"/>
    <property type="match status" value="1"/>
</dbReference>
<keyword evidence="4" id="KW-0812">Transmembrane</keyword>
<keyword evidence="4" id="KW-1133">Transmembrane helix</keyword>
<organism evidence="5">
    <name type="scientific">uncultured Helicobacter sp</name>
    <dbReference type="NCBI Taxonomy" id="175537"/>
    <lineage>
        <taxon>Bacteria</taxon>
        <taxon>Pseudomonadati</taxon>
        <taxon>Campylobacterota</taxon>
        <taxon>Epsilonproteobacteria</taxon>
        <taxon>Campylobacterales</taxon>
        <taxon>Helicobacteraceae</taxon>
        <taxon>Helicobacter</taxon>
        <taxon>environmental samples</taxon>
    </lineage>
</organism>
<evidence type="ECO:0000256" key="2">
    <source>
        <dbReference type="ARBA" id="ARBA00022801"/>
    </source>
</evidence>
<reference evidence="5" key="1">
    <citation type="journal article" date="2020" name="J. ISSAAS">
        <title>Lactobacilli and other gastrointestinal microbiota of Peromyscus leucopus, reservoir host for agents of Lyme disease and other zoonoses in North America.</title>
        <authorList>
            <person name="Milovic A."/>
            <person name="Bassam K."/>
            <person name="Shao H."/>
            <person name="Chatzistamou I."/>
            <person name="Tufts D.M."/>
            <person name="Diuk-Wasser M."/>
            <person name="Barbour A.G."/>
        </authorList>
    </citation>
    <scope>NUCLEOTIDE SEQUENCE</scope>
    <source>
        <strain evidence="5">LL4</strain>
    </source>
</reference>
<gene>
    <name evidence="5" type="ORF">Helico4rc_2250</name>
</gene>
<dbReference type="InterPro" id="IPR018077">
    <property type="entry name" value="Glyco_hydro_fam25_subgr"/>
</dbReference>
<dbReference type="GO" id="GO:0003796">
    <property type="term" value="F:lysozyme activity"/>
    <property type="evidence" value="ECO:0007669"/>
    <property type="project" value="InterPro"/>
</dbReference>
<evidence type="ECO:0000256" key="4">
    <source>
        <dbReference type="SAM" id="Phobius"/>
    </source>
</evidence>
<protein>
    <submittedName>
        <fullName evidence="5">Glycoside hydrolase family 25</fullName>
    </submittedName>
</protein>
<dbReference type="Gene3D" id="3.20.20.80">
    <property type="entry name" value="Glycosidases"/>
    <property type="match status" value="1"/>
</dbReference>
<dbReference type="InterPro" id="IPR017853">
    <property type="entry name" value="GH"/>
</dbReference>
<dbReference type="PANTHER" id="PTHR34135">
    <property type="entry name" value="LYSOZYME"/>
    <property type="match status" value="1"/>
</dbReference>
<dbReference type="PANTHER" id="PTHR34135:SF2">
    <property type="entry name" value="LYSOZYME"/>
    <property type="match status" value="1"/>
</dbReference>
<keyword evidence="4" id="KW-0472">Membrane</keyword>
<dbReference type="InterPro" id="IPR002053">
    <property type="entry name" value="Glyco_hydro_25"/>
</dbReference>
<proteinExistence type="inferred from homology"/>
<accession>A0A650F2V9</accession>
<sequence length="264" mass="30895">MKSFVKWGVRICICLVIVAILGGVFFILQSGGIVWFNMPSHTKYPIRGVDVSAHQGSIDWTILGRQNIHFAFIKATEGSSWVDKRFAYNFENAKKENLYVGGYHFFSFESSGKTQAQNFINTVPLPTNEQEHLKFLPPVVDMEFYGIFAKQLPEPQSVYEKLNDLLLALESHYGTKPIIYTTPSFYRAYLRDHYQDYPLWIRSIFFAPDSTWARMFDVYFTQWKFWQYNPKGILKGYKGGEKYIDLNVFQGDLDDLHQWLRESR</sequence>
<evidence type="ECO:0000256" key="3">
    <source>
        <dbReference type="ARBA" id="ARBA00023295"/>
    </source>
</evidence>
<dbReference type="SMART" id="SM00641">
    <property type="entry name" value="Glyco_25"/>
    <property type="match status" value="1"/>
</dbReference>
<dbReference type="EMBL" id="MN577567">
    <property type="protein sequence ID" value="QGT50105.1"/>
    <property type="molecule type" value="Genomic_DNA"/>
</dbReference>
<dbReference type="GO" id="GO:0009253">
    <property type="term" value="P:peptidoglycan catabolic process"/>
    <property type="evidence" value="ECO:0007669"/>
    <property type="project" value="InterPro"/>
</dbReference>
<keyword evidence="2 5" id="KW-0378">Hydrolase</keyword>
<name>A0A650F2V9_9HELI</name>
<dbReference type="AlphaFoldDB" id="A0A650F2V9"/>